<dbReference type="Proteomes" id="UP000770717">
    <property type="component" value="Unassembled WGS sequence"/>
</dbReference>
<reference evidence="3" key="1">
    <citation type="thesis" date="2020" institute="ProQuest LLC" country="789 East Eisenhower Parkway, Ann Arbor, MI, USA">
        <title>Comparative Genomics and Chromosome Evolution.</title>
        <authorList>
            <person name="Mudd A.B."/>
        </authorList>
    </citation>
    <scope>NUCLEOTIDE SEQUENCE</scope>
    <source>
        <strain evidence="3">HN-11 Male</strain>
        <tissue evidence="3">Kidney and liver</tissue>
    </source>
</reference>
<comment type="caution">
    <text evidence="3">The sequence shown here is derived from an EMBL/GenBank/DDBJ whole genome shotgun (WGS) entry which is preliminary data.</text>
</comment>
<organism evidence="3 4">
    <name type="scientific">Eleutherodactylus coqui</name>
    <name type="common">Puerto Rican coqui</name>
    <dbReference type="NCBI Taxonomy" id="57060"/>
    <lineage>
        <taxon>Eukaryota</taxon>
        <taxon>Metazoa</taxon>
        <taxon>Chordata</taxon>
        <taxon>Craniata</taxon>
        <taxon>Vertebrata</taxon>
        <taxon>Euteleostomi</taxon>
        <taxon>Amphibia</taxon>
        <taxon>Batrachia</taxon>
        <taxon>Anura</taxon>
        <taxon>Neobatrachia</taxon>
        <taxon>Hyloidea</taxon>
        <taxon>Eleutherodactylidae</taxon>
        <taxon>Eleutherodactylinae</taxon>
        <taxon>Eleutherodactylus</taxon>
        <taxon>Eleutherodactylus</taxon>
    </lineage>
</organism>
<gene>
    <name evidence="3" type="ORF">GDO78_014561</name>
</gene>
<sequence length="197" mass="21914">MASNQVWRGLHRAVITLGMAFMLIGVVLLTVSDRIFILGICFLAAGALAVLCFLLATLMSCFKKARRSEGEENPTETEVRRPVQRQNEVDPSQFAAPRYEDVIVYGTARVWTINLGPTPDTEPPPYISALEPERSGAIEDQGLPNPTLPRIRSDIHEIKASGLIPEQIMLEPLTPPPTYNESFPQWEEVFLPSQEQG</sequence>
<dbReference type="PANTHER" id="PTHR36294:SF1">
    <property type="entry name" value="TRANSMEMBRANE PROTEIN 139"/>
    <property type="match status" value="1"/>
</dbReference>
<proteinExistence type="predicted"/>
<keyword evidence="2" id="KW-0472">Membrane</keyword>
<dbReference type="EMBL" id="WNTK01000138">
    <property type="protein sequence ID" value="KAG9471518.1"/>
    <property type="molecule type" value="Genomic_DNA"/>
</dbReference>
<name>A0A8J6ELB0_ELECQ</name>
<protein>
    <recommendedName>
        <fullName evidence="5">Transmembrane protein 139</fullName>
    </recommendedName>
</protein>
<evidence type="ECO:0000256" key="1">
    <source>
        <dbReference type="SAM" id="MobiDB-lite"/>
    </source>
</evidence>
<dbReference type="AlphaFoldDB" id="A0A8J6ELB0"/>
<evidence type="ECO:0000256" key="2">
    <source>
        <dbReference type="SAM" id="Phobius"/>
    </source>
</evidence>
<keyword evidence="2" id="KW-1133">Transmembrane helix</keyword>
<dbReference type="InterPro" id="IPR038805">
    <property type="entry name" value="TMEM139"/>
</dbReference>
<feature type="transmembrane region" description="Helical" evidence="2">
    <location>
        <begin position="35"/>
        <end position="58"/>
    </location>
</feature>
<accession>A0A8J6ELB0</accession>
<evidence type="ECO:0000313" key="4">
    <source>
        <dbReference type="Proteomes" id="UP000770717"/>
    </source>
</evidence>
<dbReference type="PANTHER" id="PTHR36294">
    <property type="entry name" value="TRANSMEMBRANE PROTEIN 139"/>
    <property type="match status" value="1"/>
</dbReference>
<evidence type="ECO:0000313" key="3">
    <source>
        <dbReference type="EMBL" id="KAG9471518.1"/>
    </source>
</evidence>
<feature type="region of interest" description="Disordered" evidence="1">
    <location>
        <begin position="66"/>
        <end position="87"/>
    </location>
</feature>
<keyword evidence="2" id="KW-0812">Transmembrane</keyword>
<dbReference type="OrthoDB" id="9451194at2759"/>
<keyword evidence="4" id="KW-1185">Reference proteome</keyword>
<evidence type="ECO:0008006" key="5">
    <source>
        <dbReference type="Google" id="ProtNLM"/>
    </source>
</evidence>
<feature type="transmembrane region" description="Helical" evidence="2">
    <location>
        <begin position="12"/>
        <end position="29"/>
    </location>
</feature>